<keyword evidence="4" id="KW-1185">Reference proteome</keyword>
<dbReference type="InterPro" id="IPR028994">
    <property type="entry name" value="Integrin_alpha_N"/>
</dbReference>
<dbReference type="Gene3D" id="2.130.10.130">
    <property type="entry name" value="Integrin alpha, N-terminal"/>
    <property type="match status" value="3"/>
</dbReference>
<keyword evidence="1" id="KW-0732">Signal</keyword>
<dbReference type="InterPro" id="IPR027039">
    <property type="entry name" value="Crtac1"/>
</dbReference>
<dbReference type="PANTHER" id="PTHR16026:SF0">
    <property type="entry name" value="CARTILAGE ACIDIC PROTEIN 1"/>
    <property type="match status" value="1"/>
</dbReference>
<dbReference type="EMBL" id="JBHULC010000006">
    <property type="protein sequence ID" value="MFD2520613.1"/>
    <property type="molecule type" value="Genomic_DNA"/>
</dbReference>
<name>A0ABW5J4B4_9BACT</name>
<proteinExistence type="predicted"/>
<feature type="domain" description="ASPIC/UnbV" evidence="2">
    <location>
        <begin position="527"/>
        <end position="584"/>
    </location>
</feature>
<dbReference type="RefSeq" id="WP_340239660.1">
    <property type="nucleotide sequence ID" value="NZ_JBBEWC010000014.1"/>
</dbReference>
<comment type="caution">
    <text evidence="3">The sequence shown here is derived from an EMBL/GenBank/DDBJ whole genome shotgun (WGS) entry which is preliminary data.</text>
</comment>
<dbReference type="Proteomes" id="UP001597510">
    <property type="component" value="Unassembled WGS sequence"/>
</dbReference>
<reference evidence="4" key="1">
    <citation type="journal article" date="2019" name="Int. J. Syst. Evol. Microbiol.">
        <title>The Global Catalogue of Microorganisms (GCM) 10K type strain sequencing project: providing services to taxonomists for standard genome sequencing and annotation.</title>
        <authorList>
            <consortium name="The Broad Institute Genomics Platform"/>
            <consortium name="The Broad Institute Genome Sequencing Center for Infectious Disease"/>
            <person name="Wu L."/>
            <person name="Ma J."/>
        </authorList>
    </citation>
    <scope>NUCLEOTIDE SEQUENCE [LARGE SCALE GENOMIC DNA]</scope>
    <source>
        <strain evidence="4">KCTC 52344</strain>
    </source>
</reference>
<dbReference type="Pfam" id="PF13517">
    <property type="entry name" value="FG-GAP_3"/>
    <property type="match status" value="4"/>
</dbReference>
<dbReference type="PROSITE" id="PS51257">
    <property type="entry name" value="PROKAR_LIPOPROTEIN"/>
    <property type="match status" value="1"/>
</dbReference>
<dbReference type="SUPFAM" id="SSF69318">
    <property type="entry name" value="Integrin alpha N-terminal domain"/>
    <property type="match status" value="3"/>
</dbReference>
<dbReference type="InterPro" id="IPR011519">
    <property type="entry name" value="UnbV_ASPIC"/>
</dbReference>
<sequence>MKPILITLSCLLFLSGCNTKPNKLFEKLSSSKTGVDFVNSLEANEDLNAFTFTNFYNGGGVGIGDFNNDGLDDIFFTGNQVSCELYLNKGQLKFEKITKQAGLTTDRWCNGVSIVDINNDGWDDIYISVAHHPLMPNTRNLLYINQKTQIPTFKEAAAAYGLDYAGYSTQAVFFDYDIDGDLDVFLLNTSPDTQNPTYLRPAINDGSHPSTSKLLQNYGAVDAHPIYKDVSKEAGIIYEGLGLGVVVSDYNNDGWPDIYCSNDFLSSDALYLNKGNGTFENVIKRAMPHTALFGMGIDAADINQDGKVDIFQLDMLPQDNARQKQMLGKPDYDKKQMSINAPYNYELQYMRNMLQINLGNENEIPQFSENGLLAGIAKTDWSWSTLLCDLDNDGRKDIFVSNGYRKNVTDLDFISYYRSKDMFGTEAARAENRKELLEKVPEIPLRNYAYRNIGNLAFEDLSESWGLNELSYANGAVYTDLDNDGDLDLIVNNVDSEASIFINSSVQQNQNLSLKVNFEGSENNRSGIGAKLSAWIGNELLIFENNPVRGYLSSMPHTILIGLGKNKKIDSLLISWPDGKVQKKYAIDGKIRNLTVKYAEATQNSKHFEPSEKLFQVNNESSLDFEHEEFNYVDFNQTATLHKMLSKLGPAVAKADINGDGIEDLAIGGSLSGNETQIFIQDKTGKFKKVLEIPTSKNMEVGAIHFFDADKDGDQDLIFAGGSCERALTISEAFQPQLWLNDGKGNFKITTNFPSINISSHVITTLDIDNDKDLDIFIGGRIMPNEYPNEPKSYILRNDGGKFTDATSQIAPFLNKIGMVCDAKAIDLDKDGFKDLVIVGEWMPLTILKNNKGQLSLNQKEKTEGWWNTVEVADLNKDGFDDLILGNEGLNSFYQASAQYPIVLLAKDFDNNNRIDPIMGQYINGELVPVHPRENLNLQINTFRKRFTNFKDYSGTLFNDLFSENDKKGATLKEVYELRSCIAINNGKGSFQITPLPWEAQQSPVFSIIPEDYNHDGNTDLLLGGNFFANEAHQGRQDASRGVILLGNGKGGFNSTTFEQSGLNFTGDTRRCLFFKHNATLQVLSNSGKVQSYKLVNSHFK</sequence>
<dbReference type="Pfam" id="PF07593">
    <property type="entry name" value="UnbV_ASPIC"/>
    <property type="match status" value="1"/>
</dbReference>
<accession>A0ABW5J4B4</accession>
<evidence type="ECO:0000259" key="2">
    <source>
        <dbReference type="Pfam" id="PF07593"/>
    </source>
</evidence>
<protein>
    <submittedName>
        <fullName evidence="3">VCBS repeat-containing protein</fullName>
    </submittedName>
</protein>
<gene>
    <name evidence="3" type="ORF">ACFSR2_06945</name>
</gene>
<evidence type="ECO:0000256" key="1">
    <source>
        <dbReference type="ARBA" id="ARBA00022729"/>
    </source>
</evidence>
<evidence type="ECO:0000313" key="3">
    <source>
        <dbReference type="EMBL" id="MFD2520613.1"/>
    </source>
</evidence>
<organism evidence="3 4">
    <name type="scientific">Emticicia soli</name>
    <dbReference type="NCBI Taxonomy" id="2027878"/>
    <lineage>
        <taxon>Bacteria</taxon>
        <taxon>Pseudomonadati</taxon>
        <taxon>Bacteroidota</taxon>
        <taxon>Cytophagia</taxon>
        <taxon>Cytophagales</taxon>
        <taxon>Leadbetterellaceae</taxon>
        <taxon>Emticicia</taxon>
    </lineage>
</organism>
<evidence type="ECO:0000313" key="4">
    <source>
        <dbReference type="Proteomes" id="UP001597510"/>
    </source>
</evidence>
<dbReference type="InterPro" id="IPR013517">
    <property type="entry name" value="FG-GAP"/>
</dbReference>
<dbReference type="PANTHER" id="PTHR16026">
    <property type="entry name" value="CARTILAGE ACIDIC PROTEIN 1"/>
    <property type="match status" value="1"/>
</dbReference>